<dbReference type="InterPro" id="IPR003141">
    <property type="entry name" value="Pol/His_phosphatase_N"/>
</dbReference>
<dbReference type="InterPro" id="IPR016195">
    <property type="entry name" value="Pol/histidinol_Pase-like"/>
</dbReference>
<dbReference type="Pfam" id="PF02811">
    <property type="entry name" value="PHP"/>
    <property type="match status" value="1"/>
</dbReference>
<dbReference type="SMART" id="SM00481">
    <property type="entry name" value="POLIIIAc"/>
    <property type="match status" value="1"/>
</dbReference>
<dbReference type="PANTHER" id="PTHR42924:SF3">
    <property type="entry name" value="POLYMERASE_HISTIDINOL PHOSPHATASE N-TERMINAL DOMAIN-CONTAINING PROTEIN"/>
    <property type="match status" value="1"/>
</dbReference>
<protein>
    <submittedName>
        <fullName evidence="2">PHP domain-containing protein</fullName>
    </submittedName>
</protein>
<gene>
    <name evidence="2" type="ORF">NDI38_09625</name>
</gene>
<proteinExistence type="predicted"/>
<dbReference type="Proteomes" id="UP001476950">
    <property type="component" value="Unassembled WGS sequence"/>
</dbReference>
<reference evidence="2 3" key="1">
    <citation type="submission" date="2022-04" db="EMBL/GenBank/DDBJ databases">
        <title>Positive selection, recombination, and allopatry shape intraspecific diversity of widespread and dominant cyanobacteria.</title>
        <authorList>
            <person name="Wei J."/>
            <person name="Shu W."/>
            <person name="Hu C."/>
        </authorList>
    </citation>
    <scope>NUCLEOTIDE SEQUENCE [LARGE SCALE GENOMIC DNA]</scope>
    <source>
        <strain evidence="2 3">AS-A4</strain>
    </source>
</reference>
<dbReference type="InterPro" id="IPR004013">
    <property type="entry name" value="PHP_dom"/>
</dbReference>
<sequence>MSVKLASASHSSIPAAQDAVALRHVFEQVNAGSCPRTFNFHMHTVNSDGQLQPELLVQQALAIGLQGFAITDHHSVNGYRLVQRWLDEQPLEQVGDRALPQLWVGVEITSQLLDIEVHILGYAFNPESPSIQLYLQRHAPMGDDAKAEQVISAIHQAGGLAVLAHPARYKRSPEILIPEVARFGIDGVETYYAYNNPQPWQPSPEQTRQVHRLSKTFNLLNTCGTDTHGLNLLQRL</sequence>
<dbReference type="Gene3D" id="3.20.20.140">
    <property type="entry name" value="Metal-dependent hydrolases"/>
    <property type="match status" value="1"/>
</dbReference>
<keyword evidence="3" id="KW-1185">Reference proteome</keyword>
<evidence type="ECO:0000313" key="3">
    <source>
        <dbReference type="Proteomes" id="UP001476950"/>
    </source>
</evidence>
<dbReference type="RefSeq" id="WP_190447389.1">
    <property type="nucleotide sequence ID" value="NZ_JAMPLM010000006.1"/>
</dbReference>
<evidence type="ECO:0000313" key="2">
    <source>
        <dbReference type="EMBL" id="MEP1058697.1"/>
    </source>
</evidence>
<name>A0ABV0KHZ9_9CYAN</name>
<evidence type="ECO:0000259" key="1">
    <source>
        <dbReference type="SMART" id="SM00481"/>
    </source>
</evidence>
<dbReference type="InterPro" id="IPR052018">
    <property type="entry name" value="PHP_domain"/>
</dbReference>
<comment type="caution">
    <text evidence="2">The sequence shown here is derived from an EMBL/GenBank/DDBJ whole genome shotgun (WGS) entry which is preliminary data.</text>
</comment>
<accession>A0ABV0KHZ9</accession>
<feature type="domain" description="Polymerase/histidinol phosphatase N-terminal" evidence="1">
    <location>
        <begin position="38"/>
        <end position="112"/>
    </location>
</feature>
<organism evidence="2 3">
    <name type="scientific">Stenomitos frigidus AS-A4</name>
    <dbReference type="NCBI Taxonomy" id="2933935"/>
    <lineage>
        <taxon>Bacteria</taxon>
        <taxon>Bacillati</taxon>
        <taxon>Cyanobacteriota</taxon>
        <taxon>Cyanophyceae</taxon>
        <taxon>Leptolyngbyales</taxon>
        <taxon>Leptolyngbyaceae</taxon>
        <taxon>Stenomitos</taxon>
    </lineage>
</organism>
<dbReference type="PANTHER" id="PTHR42924">
    <property type="entry name" value="EXONUCLEASE"/>
    <property type="match status" value="1"/>
</dbReference>
<dbReference type="CDD" id="cd07438">
    <property type="entry name" value="PHP_HisPPase_AMP"/>
    <property type="match status" value="1"/>
</dbReference>
<dbReference type="EMBL" id="JAMPLM010000006">
    <property type="protein sequence ID" value="MEP1058697.1"/>
    <property type="molecule type" value="Genomic_DNA"/>
</dbReference>
<dbReference type="SUPFAM" id="SSF89550">
    <property type="entry name" value="PHP domain-like"/>
    <property type="match status" value="1"/>
</dbReference>